<protein>
    <recommendedName>
        <fullName evidence="4">Trypanosomal VSG domain containing protein</fullName>
    </recommendedName>
</protein>
<evidence type="ECO:0008006" key="4">
    <source>
        <dbReference type="Google" id="ProtNLM"/>
    </source>
</evidence>
<dbReference type="EMBL" id="QSBY01000008">
    <property type="protein sequence ID" value="RHW70957.1"/>
    <property type="molecule type" value="Genomic_DNA"/>
</dbReference>
<dbReference type="Proteomes" id="UP000266743">
    <property type="component" value="Chromosome 8"/>
</dbReference>
<reference evidence="2 3" key="1">
    <citation type="submission" date="2018-09" db="EMBL/GenBank/DDBJ databases">
        <title>whole genome sequence of T. equiperdum IVM-t1 strain.</title>
        <authorList>
            <person name="Suganuma K."/>
        </authorList>
    </citation>
    <scope>NUCLEOTIDE SEQUENCE [LARGE SCALE GENOMIC DNA]</scope>
    <source>
        <strain evidence="2 3">IVM-t1</strain>
    </source>
</reference>
<sequence length="273" mass="31586">MKKPRFCLAALVMVVSLVERTAPAQKSSKEFRDLCELFKLLSKPMPTVSVNDQPPDKPENSVPLGQAMDAIIGRIKKLNLTVLEPDNEEVLKDKTKYNEFSKIKDAKKDGYFETGDIKEVEEMRAVYEDLTKEDDNGKGFNSKFELPLPEYKREPRGQYFANTWTERCNKKKGRKREKAGNYGGRSGIKCQKSGRKATIKALYGESYAANSQRQNNLRQQNPRQFFFWNFLRAFVRVSPSWRGHQPSPYSPEMLSIWRLWQSLPFSFILTHSL</sequence>
<accession>A0A3L6L6T4</accession>
<proteinExistence type="predicted"/>
<keyword evidence="1" id="KW-0732">Signal</keyword>
<evidence type="ECO:0000313" key="3">
    <source>
        <dbReference type="Proteomes" id="UP000266743"/>
    </source>
</evidence>
<name>A0A3L6L6T4_9TRYP</name>
<organism evidence="2 3">
    <name type="scientific">Trypanosoma brucei equiperdum</name>
    <dbReference type="NCBI Taxonomy" id="630700"/>
    <lineage>
        <taxon>Eukaryota</taxon>
        <taxon>Discoba</taxon>
        <taxon>Euglenozoa</taxon>
        <taxon>Kinetoplastea</taxon>
        <taxon>Metakinetoplastina</taxon>
        <taxon>Trypanosomatida</taxon>
        <taxon>Trypanosomatidae</taxon>
        <taxon>Trypanosoma</taxon>
    </lineage>
</organism>
<feature type="chain" id="PRO_5018035154" description="Trypanosomal VSG domain containing protein" evidence="1">
    <location>
        <begin position="24"/>
        <end position="273"/>
    </location>
</feature>
<evidence type="ECO:0000313" key="2">
    <source>
        <dbReference type="EMBL" id="RHW70957.1"/>
    </source>
</evidence>
<gene>
    <name evidence="2" type="ORF">DPX39_080060000</name>
</gene>
<evidence type="ECO:0000256" key="1">
    <source>
        <dbReference type="SAM" id="SignalP"/>
    </source>
</evidence>
<dbReference type="AlphaFoldDB" id="A0A3L6L6T4"/>
<feature type="signal peptide" evidence="1">
    <location>
        <begin position="1"/>
        <end position="23"/>
    </location>
</feature>
<comment type="caution">
    <text evidence="2">The sequence shown here is derived from an EMBL/GenBank/DDBJ whole genome shotgun (WGS) entry which is preliminary data.</text>
</comment>